<feature type="compositionally biased region" description="Polar residues" evidence="16">
    <location>
        <begin position="554"/>
        <end position="583"/>
    </location>
</feature>
<evidence type="ECO:0000256" key="4">
    <source>
        <dbReference type="ARBA" id="ARBA00022622"/>
    </source>
</evidence>
<evidence type="ECO:0000256" key="16">
    <source>
        <dbReference type="SAM" id="MobiDB-lite"/>
    </source>
</evidence>
<keyword evidence="13" id="KW-0624">Polysaccharide degradation</keyword>
<dbReference type="PROSITE" id="PS51677">
    <property type="entry name" value="NODB"/>
    <property type="match status" value="1"/>
</dbReference>
<dbReference type="OrthoDB" id="3249374at2759"/>
<name>G4TB01_SERID</name>
<dbReference type="EC" id="3.5.1.41" evidence="14"/>
<evidence type="ECO:0000256" key="11">
    <source>
        <dbReference type="ARBA" id="ARBA00023288"/>
    </source>
</evidence>
<evidence type="ECO:0000256" key="14">
    <source>
        <dbReference type="ARBA" id="ARBA00024056"/>
    </source>
</evidence>
<evidence type="ECO:0000256" key="13">
    <source>
        <dbReference type="ARBA" id="ARBA00023326"/>
    </source>
</evidence>
<dbReference type="InterPro" id="IPR002509">
    <property type="entry name" value="NODB_dom"/>
</dbReference>
<keyword evidence="9" id="KW-0119">Carbohydrate metabolism</keyword>
<feature type="region of interest" description="Disordered" evidence="16">
    <location>
        <begin position="406"/>
        <end position="588"/>
    </location>
</feature>
<dbReference type="PANTHER" id="PTHR10587">
    <property type="entry name" value="GLYCOSYL TRANSFERASE-RELATED"/>
    <property type="match status" value="1"/>
</dbReference>
<feature type="domain" description="NodB homology" evidence="18">
    <location>
        <begin position="163"/>
        <end position="371"/>
    </location>
</feature>
<comment type="subcellular location">
    <subcellularLocation>
        <location evidence="2">Cell membrane</location>
        <topology evidence="2">Lipid-anchor</topology>
        <topology evidence="2">GPI-anchor</topology>
    </subcellularLocation>
</comment>
<comment type="cofactor">
    <cofactor evidence="1">
        <name>Co(2+)</name>
        <dbReference type="ChEBI" id="CHEBI:48828"/>
    </cofactor>
</comment>
<feature type="compositionally biased region" description="Polar residues" evidence="16">
    <location>
        <begin position="476"/>
        <end position="499"/>
    </location>
</feature>
<evidence type="ECO:0000259" key="18">
    <source>
        <dbReference type="PROSITE" id="PS51677"/>
    </source>
</evidence>
<dbReference type="InterPro" id="IPR050248">
    <property type="entry name" value="Polysacc_deacetylase_ArnD"/>
</dbReference>
<keyword evidence="8" id="KW-0472">Membrane</keyword>
<evidence type="ECO:0000256" key="9">
    <source>
        <dbReference type="ARBA" id="ARBA00023277"/>
    </source>
</evidence>
<feature type="signal peptide" evidence="17">
    <location>
        <begin position="1"/>
        <end position="16"/>
    </location>
</feature>
<dbReference type="eggNOG" id="ENOG502QRIP">
    <property type="taxonomic scope" value="Eukaryota"/>
</dbReference>
<evidence type="ECO:0000256" key="10">
    <source>
        <dbReference type="ARBA" id="ARBA00023285"/>
    </source>
</evidence>
<dbReference type="GO" id="GO:0098552">
    <property type="term" value="C:side of membrane"/>
    <property type="evidence" value="ECO:0007669"/>
    <property type="project" value="UniProtKB-KW"/>
</dbReference>
<evidence type="ECO:0000256" key="15">
    <source>
        <dbReference type="ARBA" id="ARBA00048494"/>
    </source>
</evidence>
<dbReference type="InterPro" id="IPR011330">
    <property type="entry name" value="Glyco_hydro/deAcase_b/a-brl"/>
</dbReference>
<dbReference type="GO" id="GO:0004099">
    <property type="term" value="F:chitin deacetylase activity"/>
    <property type="evidence" value="ECO:0007669"/>
    <property type="project" value="UniProtKB-EC"/>
</dbReference>
<feature type="compositionally biased region" description="Low complexity" evidence="16">
    <location>
        <begin position="500"/>
        <end position="520"/>
    </location>
</feature>
<proteinExistence type="predicted"/>
<feature type="compositionally biased region" description="Pro residues" evidence="16">
    <location>
        <begin position="433"/>
        <end position="443"/>
    </location>
</feature>
<dbReference type="AlphaFoldDB" id="G4TB01"/>
<dbReference type="OMA" id="MTEDIME"/>
<keyword evidence="5" id="KW-0479">Metal-binding</keyword>
<dbReference type="EMBL" id="CAFZ01000034">
    <property type="protein sequence ID" value="CCA68500.1"/>
    <property type="molecule type" value="Genomic_DNA"/>
</dbReference>
<dbReference type="GO" id="GO:0009272">
    <property type="term" value="P:fungal-type cell wall biogenesis"/>
    <property type="evidence" value="ECO:0007669"/>
    <property type="project" value="UniProtKB-ARBA"/>
</dbReference>
<protein>
    <recommendedName>
        <fullName evidence="14">chitin deacetylase</fullName>
        <ecNumber evidence="14">3.5.1.41</ecNumber>
    </recommendedName>
</protein>
<evidence type="ECO:0000256" key="8">
    <source>
        <dbReference type="ARBA" id="ARBA00023136"/>
    </source>
</evidence>
<gene>
    <name evidence="19" type="ORF">PIIN_02364</name>
</gene>
<comment type="caution">
    <text evidence="19">The sequence shown here is derived from an EMBL/GenBank/DDBJ whole genome shotgun (WGS) entry which is preliminary data.</text>
</comment>
<evidence type="ECO:0000313" key="20">
    <source>
        <dbReference type="Proteomes" id="UP000007148"/>
    </source>
</evidence>
<evidence type="ECO:0000313" key="19">
    <source>
        <dbReference type="EMBL" id="CCA68500.1"/>
    </source>
</evidence>
<organism evidence="19 20">
    <name type="scientific">Serendipita indica (strain DSM 11827)</name>
    <name type="common">Root endophyte fungus</name>
    <name type="synonym">Piriformospora indica</name>
    <dbReference type="NCBI Taxonomy" id="1109443"/>
    <lineage>
        <taxon>Eukaryota</taxon>
        <taxon>Fungi</taxon>
        <taxon>Dikarya</taxon>
        <taxon>Basidiomycota</taxon>
        <taxon>Agaricomycotina</taxon>
        <taxon>Agaricomycetes</taxon>
        <taxon>Sebacinales</taxon>
        <taxon>Serendipitaceae</taxon>
        <taxon>Serendipita</taxon>
    </lineage>
</organism>
<dbReference type="GO" id="GO:0000272">
    <property type="term" value="P:polysaccharide catabolic process"/>
    <property type="evidence" value="ECO:0007669"/>
    <property type="project" value="UniProtKB-KW"/>
</dbReference>
<dbReference type="GO" id="GO:0006032">
    <property type="term" value="P:chitin catabolic process"/>
    <property type="evidence" value="ECO:0007669"/>
    <property type="project" value="UniProtKB-KW"/>
</dbReference>
<keyword evidence="4" id="KW-0325">Glycoprotein</keyword>
<dbReference type="GO" id="GO:0005886">
    <property type="term" value="C:plasma membrane"/>
    <property type="evidence" value="ECO:0007669"/>
    <property type="project" value="UniProtKB-SubCell"/>
</dbReference>
<feature type="compositionally biased region" description="Polar residues" evidence="16">
    <location>
        <begin position="452"/>
        <end position="464"/>
    </location>
</feature>
<evidence type="ECO:0000256" key="7">
    <source>
        <dbReference type="ARBA" id="ARBA00023024"/>
    </source>
</evidence>
<dbReference type="SUPFAM" id="SSF88713">
    <property type="entry name" value="Glycoside hydrolase/deacetylase"/>
    <property type="match status" value="1"/>
</dbReference>
<keyword evidence="7" id="KW-0146">Chitin degradation</keyword>
<evidence type="ECO:0000256" key="17">
    <source>
        <dbReference type="SAM" id="SignalP"/>
    </source>
</evidence>
<dbReference type="GO" id="GO:0046872">
    <property type="term" value="F:metal ion binding"/>
    <property type="evidence" value="ECO:0007669"/>
    <property type="project" value="UniProtKB-KW"/>
</dbReference>
<keyword evidence="12" id="KW-0961">Cell wall biogenesis/degradation</keyword>
<comment type="catalytic activity">
    <reaction evidence="15">
        <text>[(1-&gt;4)-N-acetyl-beta-D-glucosaminyl](n) + n H2O = chitosan + n acetate</text>
        <dbReference type="Rhea" id="RHEA:10464"/>
        <dbReference type="Rhea" id="RHEA-COMP:9593"/>
        <dbReference type="Rhea" id="RHEA-COMP:9597"/>
        <dbReference type="ChEBI" id="CHEBI:15377"/>
        <dbReference type="ChEBI" id="CHEBI:17029"/>
        <dbReference type="ChEBI" id="CHEBI:30089"/>
        <dbReference type="ChEBI" id="CHEBI:57704"/>
        <dbReference type="EC" id="3.5.1.41"/>
    </reaction>
    <physiologicalReaction direction="left-to-right" evidence="15">
        <dbReference type="Rhea" id="RHEA:10465"/>
    </physiologicalReaction>
</comment>
<accession>G4TB01</accession>
<evidence type="ECO:0000256" key="1">
    <source>
        <dbReference type="ARBA" id="ARBA00001941"/>
    </source>
</evidence>
<dbReference type="Proteomes" id="UP000007148">
    <property type="component" value="Unassembled WGS sequence"/>
</dbReference>
<sequence length="622" mass="65557">MQFLIFTLAVVSPVFAHHIYPRAVTRSFTGAPYPTGPGFDVPPLSEITQSSAPEPTVPLPATFPPGTTPIALGRGAVGLPDLTNFDSSIYPELDKVPPVDSPQVKQWLKELEGHTIPDLAPTKDGTCESDPEFAAQAGPDGRCWWTCGGCVRETDVEGCPDRERWGLTFDDGPSDHTPKLLTYLQSIDTLATFFLVGSRVVSRPDIVQTQLLLNHELSVHTWSHSKPLTSLTTAQVVAELGWTRQAIKDVTGVTPLTFRAPFGDYDDRIRAIAHAMNLTPIIWSRVNAPNGTPLTVDTEDFQVPAGQQSASDSINQFRNTLAIVEGDDNVTSGIISLEHDLFQETVDLAIGETLPNALSRPGPDERGWTLGTVAQCRNIRAGDSYAETTTNATVLALLGRPLSPGTPPDVATGVSTALPTPPNPGVGVGVGPGPRPPPGPPGQPTRATPPGQVSQPTASVQPSASGVRPSADLSVTPPSQQTLTQEQSQPSENSDLQSASSSSPTTTTTTTTTPSTDTPPVINPVQQPTATPPQPLQAINQPEPQQEIGAPLDVNSNAPSSATSLPGASSRPEQPSTTTTITVGNDGADNGLSFGLRNAALSKASIYHSPVILIFVILTRLV</sequence>
<dbReference type="Gene3D" id="3.20.20.370">
    <property type="entry name" value="Glycoside hydrolase/deacetylase"/>
    <property type="match status" value="1"/>
</dbReference>
<dbReference type="GO" id="GO:0071555">
    <property type="term" value="P:cell wall organization"/>
    <property type="evidence" value="ECO:0007669"/>
    <property type="project" value="UniProtKB-KW"/>
</dbReference>
<dbReference type="Pfam" id="PF01522">
    <property type="entry name" value="Polysacc_deac_1"/>
    <property type="match status" value="1"/>
</dbReference>
<keyword evidence="17" id="KW-0732">Signal</keyword>
<reference evidence="19 20" key="1">
    <citation type="journal article" date="2011" name="PLoS Pathog.">
        <title>Endophytic Life Strategies Decoded by Genome and Transcriptome Analyses of the Mutualistic Root Symbiont Piriformospora indica.</title>
        <authorList>
            <person name="Zuccaro A."/>
            <person name="Lahrmann U."/>
            <person name="Guldener U."/>
            <person name="Langen G."/>
            <person name="Pfiffi S."/>
            <person name="Biedenkopf D."/>
            <person name="Wong P."/>
            <person name="Samans B."/>
            <person name="Grimm C."/>
            <person name="Basiewicz M."/>
            <person name="Murat C."/>
            <person name="Martin F."/>
            <person name="Kogel K.H."/>
        </authorList>
    </citation>
    <scope>NUCLEOTIDE SEQUENCE [LARGE SCALE GENOMIC DNA]</scope>
    <source>
        <strain evidence="19 20">DSM 11827</strain>
    </source>
</reference>
<dbReference type="PANTHER" id="PTHR10587:SF133">
    <property type="entry name" value="CHITIN DEACETYLASE 1-RELATED"/>
    <property type="match status" value="1"/>
</dbReference>
<evidence type="ECO:0000256" key="2">
    <source>
        <dbReference type="ARBA" id="ARBA00004609"/>
    </source>
</evidence>
<keyword evidence="4" id="KW-0336">GPI-anchor</keyword>
<keyword evidence="20" id="KW-1185">Reference proteome</keyword>
<keyword evidence="11" id="KW-0449">Lipoprotein</keyword>
<dbReference type="HOGENOM" id="CLU_030200_2_0_1"/>
<dbReference type="InParanoid" id="G4TB01"/>
<evidence type="ECO:0000256" key="12">
    <source>
        <dbReference type="ARBA" id="ARBA00023316"/>
    </source>
</evidence>
<dbReference type="STRING" id="1109443.G4TB01"/>
<evidence type="ECO:0000256" key="6">
    <source>
        <dbReference type="ARBA" id="ARBA00022801"/>
    </source>
</evidence>
<keyword evidence="6" id="KW-0378">Hydrolase</keyword>
<feature type="chain" id="PRO_5003468334" description="chitin deacetylase" evidence="17">
    <location>
        <begin position="17"/>
        <end position="622"/>
    </location>
</feature>
<keyword evidence="10" id="KW-0170">Cobalt</keyword>
<evidence type="ECO:0000256" key="3">
    <source>
        <dbReference type="ARBA" id="ARBA00022475"/>
    </source>
</evidence>
<evidence type="ECO:0000256" key="5">
    <source>
        <dbReference type="ARBA" id="ARBA00022723"/>
    </source>
</evidence>
<keyword evidence="3" id="KW-1003">Cell membrane</keyword>